<feature type="compositionally biased region" description="Low complexity" evidence="7">
    <location>
        <begin position="86"/>
        <end position="96"/>
    </location>
</feature>
<organism evidence="9 10">
    <name type="scientific">Chlamydomonas schloesseri</name>
    <dbReference type="NCBI Taxonomy" id="2026947"/>
    <lineage>
        <taxon>Eukaryota</taxon>
        <taxon>Viridiplantae</taxon>
        <taxon>Chlorophyta</taxon>
        <taxon>core chlorophytes</taxon>
        <taxon>Chlorophyceae</taxon>
        <taxon>CS clade</taxon>
        <taxon>Chlamydomonadales</taxon>
        <taxon>Chlamydomonadaceae</taxon>
        <taxon>Chlamydomonas</taxon>
    </lineage>
</organism>
<feature type="region of interest" description="Disordered" evidence="7">
    <location>
        <begin position="235"/>
        <end position="278"/>
    </location>
</feature>
<feature type="region of interest" description="Disordered" evidence="7">
    <location>
        <begin position="1"/>
        <end position="31"/>
    </location>
</feature>
<feature type="region of interest" description="Disordered" evidence="7">
    <location>
        <begin position="415"/>
        <end position="493"/>
    </location>
</feature>
<evidence type="ECO:0000256" key="3">
    <source>
        <dbReference type="ARBA" id="ARBA00023015"/>
    </source>
</evidence>
<evidence type="ECO:0000256" key="4">
    <source>
        <dbReference type="ARBA" id="ARBA00023125"/>
    </source>
</evidence>
<keyword evidence="6" id="KW-0539">Nucleus</keyword>
<dbReference type="Gene3D" id="2.20.25.80">
    <property type="entry name" value="WRKY domain"/>
    <property type="match status" value="2"/>
</dbReference>
<keyword evidence="5" id="KW-0804">Transcription</keyword>
<feature type="region of interest" description="Disordered" evidence="7">
    <location>
        <begin position="164"/>
        <end position="202"/>
    </location>
</feature>
<feature type="compositionally biased region" description="Acidic residues" evidence="7">
    <location>
        <begin position="437"/>
        <end position="452"/>
    </location>
</feature>
<feature type="domain" description="WRKY" evidence="8">
    <location>
        <begin position="111"/>
        <end position="176"/>
    </location>
</feature>
<dbReference type="AlphaFoldDB" id="A0A835WRN6"/>
<feature type="region of interest" description="Disordered" evidence="7">
    <location>
        <begin position="86"/>
        <end position="116"/>
    </location>
</feature>
<dbReference type="InterPro" id="IPR003657">
    <property type="entry name" value="WRKY_dom"/>
</dbReference>
<dbReference type="PROSITE" id="PS50811">
    <property type="entry name" value="WRKY"/>
    <property type="match status" value="2"/>
</dbReference>
<dbReference type="GO" id="GO:0043565">
    <property type="term" value="F:sequence-specific DNA binding"/>
    <property type="evidence" value="ECO:0007669"/>
    <property type="project" value="InterPro"/>
</dbReference>
<feature type="compositionally biased region" description="Low complexity" evidence="7">
    <location>
        <begin position="261"/>
        <end position="278"/>
    </location>
</feature>
<dbReference type="OrthoDB" id="1918969at2759"/>
<dbReference type="InterPro" id="IPR044810">
    <property type="entry name" value="WRKY_plant"/>
</dbReference>
<reference evidence="9" key="1">
    <citation type="journal article" date="2020" name="bioRxiv">
        <title>Comparative genomics of Chlamydomonas.</title>
        <authorList>
            <person name="Craig R.J."/>
            <person name="Hasan A.R."/>
            <person name="Ness R.W."/>
            <person name="Keightley P.D."/>
        </authorList>
    </citation>
    <scope>NUCLEOTIDE SEQUENCE</scope>
    <source>
        <strain evidence="9">CCAP 11/173</strain>
    </source>
</reference>
<feature type="region of interest" description="Disordered" evidence="7">
    <location>
        <begin position="307"/>
        <end position="359"/>
    </location>
</feature>
<feature type="compositionally biased region" description="Low complexity" evidence="7">
    <location>
        <begin position="20"/>
        <end position="31"/>
    </location>
</feature>
<protein>
    <recommendedName>
        <fullName evidence="8">WRKY domain-containing protein</fullName>
    </recommendedName>
</protein>
<dbReference type="PANTHER" id="PTHR31221">
    <property type="entry name" value="WRKY TRANSCRIPTION FACTOR PROTEIN 1-RELATED"/>
    <property type="match status" value="1"/>
</dbReference>
<dbReference type="Proteomes" id="UP000613740">
    <property type="component" value="Unassembled WGS sequence"/>
</dbReference>
<proteinExistence type="predicted"/>
<evidence type="ECO:0000256" key="5">
    <source>
        <dbReference type="ARBA" id="ARBA00023163"/>
    </source>
</evidence>
<dbReference type="GO" id="GO:0003700">
    <property type="term" value="F:DNA-binding transcription factor activity"/>
    <property type="evidence" value="ECO:0007669"/>
    <property type="project" value="InterPro"/>
</dbReference>
<dbReference type="SUPFAM" id="SSF118290">
    <property type="entry name" value="WRKY DNA-binding domain"/>
    <property type="match status" value="2"/>
</dbReference>
<dbReference type="Pfam" id="PF03106">
    <property type="entry name" value="WRKY"/>
    <property type="match status" value="2"/>
</dbReference>
<comment type="subcellular location">
    <subcellularLocation>
        <location evidence="1">Nucleus</location>
    </subcellularLocation>
</comment>
<evidence type="ECO:0000313" key="9">
    <source>
        <dbReference type="EMBL" id="KAG2452222.1"/>
    </source>
</evidence>
<feature type="compositionally biased region" description="Low complexity" evidence="7">
    <location>
        <begin position="471"/>
        <end position="482"/>
    </location>
</feature>
<dbReference type="PANTHER" id="PTHR31221:SF193">
    <property type="entry name" value="WRKY TRANSCRIPTION FACTOR PROTEIN 1-RELATED"/>
    <property type="match status" value="1"/>
</dbReference>
<keyword evidence="2" id="KW-0677">Repeat</keyword>
<gene>
    <name evidence="9" type="ORF">HYH02_003251</name>
</gene>
<sequence>MDSSIPFPRPINARGPAPGQTPSQLSSLPPSLQARLGLGATHDSPVLLPLLQQVEASPTTGIHQLCPPLFQPAQPGRVPLPIPARTEAASAAPEPARAVKREYEPRAGNGKQSVANSDGWQWRKYGEKLVKGSPNPRSYYKCSHPGCLAKKIVERSDSEGTVLSTEYKGDHCHPAPSAVKASRFKPKPKAEPPAMAPPPAVGPVDASLPVGFPPGANGRAGLHLSGGDMLPIPEALKSDFPVPHPAGGAVAHEDDTDTSEPEPAAALKAAPQDSRAAQAAATAIRKVRDSAESPSKRLDMLAAYAEEAERQLKSNSNSPEQGPSAKRQRTEAGAVRTRANPEEDDEGSGAPSTSGMQRVVDITNMDDGYRWRKYGQKQVKGSPFPRAYYKCTHMGCSVRKHVERSAEDETRFVVTYEGTHNHRPPTGSRRRNAKDVAEDDEDYEGEDAEEDSSQPTSPQYGHVTGSGGSGQQAASKAAAQGAPLHPSGAQPASADFGQQLQQLSTSLLASTVLQQAALSGVLPLIQYNSLSSEALASLGVNSEALQGVEQLNPLNLNLTSGNLADLTNLLRQHAQLDLALAAQAQAIDQANASWDPLACLITPRPNVSPPGQGPAAGQAAPSAGTGRQTKAAVFPKQVATTEA</sequence>
<feature type="domain" description="WRKY" evidence="8">
    <location>
        <begin position="360"/>
        <end position="425"/>
    </location>
</feature>
<evidence type="ECO:0000256" key="1">
    <source>
        <dbReference type="ARBA" id="ARBA00004123"/>
    </source>
</evidence>
<feature type="region of interest" description="Disordered" evidence="7">
    <location>
        <begin position="605"/>
        <end position="643"/>
    </location>
</feature>
<evidence type="ECO:0000256" key="2">
    <source>
        <dbReference type="ARBA" id="ARBA00022737"/>
    </source>
</evidence>
<keyword evidence="3" id="KW-0805">Transcription regulation</keyword>
<dbReference type="EMBL" id="JAEHOD010000006">
    <property type="protein sequence ID" value="KAG2452222.1"/>
    <property type="molecule type" value="Genomic_DNA"/>
</dbReference>
<dbReference type="GO" id="GO:0005634">
    <property type="term" value="C:nucleus"/>
    <property type="evidence" value="ECO:0007669"/>
    <property type="project" value="UniProtKB-SubCell"/>
</dbReference>
<dbReference type="SMART" id="SM00774">
    <property type="entry name" value="WRKY"/>
    <property type="match status" value="2"/>
</dbReference>
<evidence type="ECO:0000256" key="6">
    <source>
        <dbReference type="ARBA" id="ARBA00023242"/>
    </source>
</evidence>
<evidence type="ECO:0000313" key="10">
    <source>
        <dbReference type="Proteomes" id="UP000613740"/>
    </source>
</evidence>
<keyword evidence="10" id="KW-1185">Reference proteome</keyword>
<evidence type="ECO:0000256" key="7">
    <source>
        <dbReference type="SAM" id="MobiDB-lite"/>
    </source>
</evidence>
<comment type="caution">
    <text evidence="9">The sequence shown here is derived from an EMBL/GenBank/DDBJ whole genome shotgun (WGS) entry which is preliminary data.</text>
</comment>
<keyword evidence="4" id="KW-0238">DNA-binding</keyword>
<name>A0A835WRN6_9CHLO</name>
<feature type="compositionally biased region" description="Low complexity" evidence="7">
    <location>
        <begin position="613"/>
        <end position="624"/>
    </location>
</feature>
<evidence type="ECO:0000259" key="8">
    <source>
        <dbReference type="PROSITE" id="PS50811"/>
    </source>
</evidence>
<dbReference type="InterPro" id="IPR036576">
    <property type="entry name" value="WRKY_dom_sf"/>
</dbReference>
<accession>A0A835WRN6</accession>
<dbReference type="FunFam" id="2.20.25.80:FF:000006">
    <property type="entry name" value="WRKY transcription factor"/>
    <property type="match status" value="1"/>
</dbReference>